<dbReference type="Pfam" id="PF00535">
    <property type="entry name" value="Glycos_transf_2"/>
    <property type="match status" value="1"/>
</dbReference>
<evidence type="ECO:0000313" key="3">
    <source>
        <dbReference type="EMBL" id="MBP1905100.1"/>
    </source>
</evidence>
<dbReference type="EMBL" id="JAGGKG010000006">
    <property type="protein sequence ID" value="MBP1905100.1"/>
    <property type="molecule type" value="Genomic_DNA"/>
</dbReference>
<dbReference type="Proteomes" id="UP001519272">
    <property type="component" value="Unassembled WGS sequence"/>
</dbReference>
<keyword evidence="4" id="KW-1185">Reference proteome</keyword>
<protein>
    <submittedName>
        <fullName evidence="3">Glycosyltransferase involved in cell wall biosynthesis</fullName>
    </submittedName>
</protein>
<comment type="caution">
    <text evidence="3">The sequence shown here is derived from an EMBL/GenBank/DDBJ whole genome shotgun (WGS) entry which is preliminary data.</text>
</comment>
<feature type="domain" description="Glycosyltransferase 2-like" evidence="2">
    <location>
        <begin position="6"/>
        <end position="162"/>
    </location>
</feature>
<reference evidence="3 4" key="1">
    <citation type="submission" date="2021-03" db="EMBL/GenBank/DDBJ databases">
        <title>Genomic Encyclopedia of Type Strains, Phase IV (KMG-IV): sequencing the most valuable type-strain genomes for metagenomic binning, comparative biology and taxonomic classification.</title>
        <authorList>
            <person name="Goeker M."/>
        </authorList>
    </citation>
    <scope>NUCLEOTIDE SEQUENCE [LARGE SCALE GENOMIC DNA]</scope>
    <source>
        <strain evidence="3 4">DSM 14349</strain>
    </source>
</reference>
<dbReference type="RefSeq" id="WP_210088732.1">
    <property type="nucleotide sequence ID" value="NZ_JAGGKG010000006.1"/>
</dbReference>
<sequence length="237" mass="27375">MNPTVSVVIPFYNCAYVNIAIESVLNQSYSPVEIIVVDDGSTRNQHLIQPYLPYIHYLGKANGGTASALNHGIQFSSGQYIAWLSSDDLFYRDKIEHQVRFMIEQHAHISHTNFHYLNSEGHITQYNVSPNYSVAQFYSIFLQANPVNGCTVMFTRDVFNQIGLFNEGLKYTQDLDFWYRVLLAGFHMPFLDEPLTGYRWHHEMGTLVHNAEVLRELNFLQQNNREALLRLISTSNY</sequence>
<dbReference type="PANTHER" id="PTHR22916:SF65">
    <property type="entry name" value="SLR1065 PROTEIN"/>
    <property type="match status" value="1"/>
</dbReference>
<evidence type="ECO:0000259" key="2">
    <source>
        <dbReference type="Pfam" id="PF00535"/>
    </source>
</evidence>
<organism evidence="3 4">
    <name type="scientific">Paenibacillus turicensis</name>
    <dbReference type="NCBI Taxonomy" id="160487"/>
    <lineage>
        <taxon>Bacteria</taxon>
        <taxon>Bacillati</taxon>
        <taxon>Bacillota</taxon>
        <taxon>Bacilli</taxon>
        <taxon>Bacillales</taxon>
        <taxon>Paenibacillaceae</taxon>
        <taxon>Paenibacillus</taxon>
    </lineage>
</organism>
<gene>
    <name evidence="3" type="ORF">J2Z32_001725</name>
</gene>
<name>A0ABS4FR99_9BACL</name>
<dbReference type="Gene3D" id="3.90.550.10">
    <property type="entry name" value="Spore Coat Polysaccharide Biosynthesis Protein SpsA, Chain A"/>
    <property type="match status" value="1"/>
</dbReference>
<evidence type="ECO:0000313" key="4">
    <source>
        <dbReference type="Proteomes" id="UP001519272"/>
    </source>
</evidence>
<accession>A0ABS4FR99</accession>
<evidence type="ECO:0000256" key="1">
    <source>
        <dbReference type="ARBA" id="ARBA00006739"/>
    </source>
</evidence>
<dbReference type="SUPFAM" id="SSF53448">
    <property type="entry name" value="Nucleotide-diphospho-sugar transferases"/>
    <property type="match status" value="1"/>
</dbReference>
<dbReference type="InterPro" id="IPR001173">
    <property type="entry name" value="Glyco_trans_2-like"/>
</dbReference>
<dbReference type="InterPro" id="IPR029044">
    <property type="entry name" value="Nucleotide-diphossugar_trans"/>
</dbReference>
<dbReference type="PANTHER" id="PTHR22916">
    <property type="entry name" value="GLYCOSYLTRANSFERASE"/>
    <property type="match status" value="1"/>
</dbReference>
<comment type="similarity">
    <text evidence="1">Belongs to the glycosyltransferase 2 family.</text>
</comment>
<proteinExistence type="inferred from homology"/>